<name>A0A9D1LS24_9FIRM</name>
<evidence type="ECO:0000256" key="2">
    <source>
        <dbReference type="ARBA" id="ARBA00022448"/>
    </source>
</evidence>
<evidence type="ECO:0000256" key="3">
    <source>
        <dbReference type="ARBA" id="ARBA00022741"/>
    </source>
</evidence>
<comment type="caution">
    <text evidence="6">The sequence shown here is derived from an EMBL/GenBank/DDBJ whole genome shotgun (WGS) entry which is preliminary data.</text>
</comment>
<accession>A0A9D1LS24</accession>
<dbReference type="InterPro" id="IPR003439">
    <property type="entry name" value="ABC_transporter-like_ATP-bd"/>
</dbReference>
<dbReference type="GO" id="GO:0016887">
    <property type="term" value="F:ATP hydrolysis activity"/>
    <property type="evidence" value="ECO:0007669"/>
    <property type="project" value="InterPro"/>
</dbReference>
<dbReference type="AlphaFoldDB" id="A0A9D1LS24"/>
<feature type="domain" description="ABC transporter" evidence="5">
    <location>
        <begin position="17"/>
        <end position="223"/>
    </location>
</feature>
<sequence>MNTGGNALPVSKAGVGLELTDVSVTIGADKLLIGISLRAEPGTITGLIGRNGSGKTMLLRAICGLVPLAQGEVVVAGQRVGKDVDFPDSIGVIIETPGFLPQYTAFENLKILARIRNRIGDAGIQSALEQVGLSGVKKRVGKFSLGMKQRLGIAQAIMEDPAVLLLDEPMNGLDNAGVREMRELFKALRDKGKTILLASHNPLDIEELCDSVYEMDGGVLTRVR</sequence>
<evidence type="ECO:0000256" key="4">
    <source>
        <dbReference type="ARBA" id="ARBA00022840"/>
    </source>
</evidence>
<dbReference type="Gene3D" id="3.40.50.300">
    <property type="entry name" value="P-loop containing nucleotide triphosphate hydrolases"/>
    <property type="match status" value="1"/>
</dbReference>
<gene>
    <name evidence="6" type="ORF">IAC59_07090</name>
</gene>
<dbReference type="SMART" id="SM00382">
    <property type="entry name" value="AAA"/>
    <property type="match status" value="1"/>
</dbReference>
<dbReference type="PROSITE" id="PS50893">
    <property type="entry name" value="ABC_TRANSPORTER_2"/>
    <property type="match status" value="1"/>
</dbReference>
<proteinExistence type="inferred from homology"/>
<dbReference type="SUPFAM" id="SSF52540">
    <property type="entry name" value="P-loop containing nucleoside triphosphate hydrolases"/>
    <property type="match status" value="1"/>
</dbReference>
<dbReference type="Pfam" id="PF00005">
    <property type="entry name" value="ABC_tran"/>
    <property type="match status" value="1"/>
</dbReference>
<evidence type="ECO:0000313" key="6">
    <source>
        <dbReference type="EMBL" id="HIU47009.1"/>
    </source>
</evidence>
<keyword evidence="2" id="KW-0813">Transport</keyword>
<evidence type="ECO:0000313" key="7">
    <source>
        <dbReference type="Proteomes" id="UP000824123"/>
    </source>
</evidence>
<dbReference type="InterPro" id="IPR027417">
    <property type="entry name" value="P-loop_NTPase"/>
</dbReference>
<dbReference type="EMBL" id="DVNK01000042">
    <property type="protein sequence ID" value="HIU47009.1"/>
    <property type="molecule type" value="Genomic_DNA"/>
</dbReference>
<dbReference type="Proteomes" id="UP000824123">
    <property type="component" value="Unassembled WGS sequence"/>
</dbReference>
<dbReference type="PANTHER" id="PTHR43335">
    <property type="entry name" value="ABC TRANSPORTER, ATP-BINDING PROTEIN"/>
    <property type="match status" value="1"/>
</dbReference>
<reference evidence="6" key="2">
    <citation type="journal article" date="2021" name="PeerJ">
        <title>Extensive microbial diversity within the chicken gut microbiome revealed by metagenomics and culture.</title>
        <authorList>
            <person name="Gilroy R."/>
            <person name="Ravi A."/>
            <person name="Getino M."/>
            <person name="Pursley I."/>
            <person name="Horton D.L."/>
            <person name="Alikhan N.F."/>
            <person name="Baker D."/>
            <person name="Gharbi K."/>
            <person name="Hall N."/>
            <person name="Watson M."/>
            <person name="Adriaenssens E.M."/>
            <person name="Foster-Nyarko E."/>
            <person name="Jarju S."/>
            <person name="Secka A."/>
            <person name="Antonio M."/>
            <person name="Oren A."/>
            <person name="Chaudhuri R.R."/>
            <person name="La Ragione R."/>
            <person name="Hildebrand F."/>
            <person name="Pallen M.J."/>
        </authorList>
    </citation>
    <scope>NUCLEOTIDE SEQUENCE</scope>
    <source>
        <strain evidence="6">ChiSxjej2B14-8506</strain>
    </source>
</reference>
<dbReference type="InterPro" id="IPR003593">
    <property type="entry name" value="AAA+_ATPase"/>
</dbReference>
<dbReference type="PROSITE" id="PS00211">
    <property type="entry name" value="ABC_TRANSPORTER_1"/>
    <property type="match status" value="1"/>
</dbReference>
<reference evidence="6" key="1">
    <citation type="submission" date="2020-10" db="EMBL/GenBank/DDBJ databases">
        <authorList>
            <person name="Gilroy R."/>
        </authorList>
    </citation>
    <scope>NUCLEOTIDE SEQUENCE</scope>
    <source>
        <strain evidence="6">ChiSxjej2B14-8506</strain>
    </source>
</reference>
<keyword evidence="3" id="KW-0547">Nucleotide-binding</keyword>
<protein>
    <submittedName>
        <fullName evidence="6">ATP-binding cassette domain-containing protein</fullName>
    </submittedName>
</protein>
<comment type="similarity">
    <text evidence="1">Belongs to the ABC transporter superfamily.</text>
</comment>
<evidence type="ECO:0000256" key="1">
    <source>
        <dbReference type="ARBA" id="ARBA00005417"/>
    </source>
</evidence>
<dbReference type="GO" id="GO:0005524">
    <property type="term" value="F:ATP binding"/>
    <property type="evidence" value="ECO:0007669"/>
    <property type="project" value="UniProtKB-KW"/>
</dbReference>
<dbReference type="InterPro" id="IPR017871">
    <property type="entry name" value="ABC_transporter-like_CS"/>
</dbReference>
<organism evidence="6 7">
    <name type="scientific">Candidatus Fimadaptatus faecigallinarum</name>
    <dbReference type="NCBI Taxonomy" id="2840814"/>
    <lineage>
        <taxon>Bacteria</taxon>
        <taxon>Bacillati</taxon>
        <taxon>Bacillota</taxon>
        <taxon>Clostridia</taxon>
        <taxon>Eubacteriales</taxon>
        <taxon>Candidatus Fimadaptatus</taxon>
    </lineage>
</organism>
<keyword evidence="4 6" id="KW-0067">ATP-binding</keyword>
<evidence type="ECO:0000259" key="5">
    <source>
        <dbReference type="PROSITE" id="PS50893"/>
    </source>
</evidence>